<dbReference type="OMA" id="MESVCGT"/>
<reference evidence="6" key="1">
    <citation type="submission" date="2025-08" db="UniProtKB">
        <authorList>
            <consortium name="Ensembl"/>
        </authorList>
    </citation>
    <scope>IDENTIFICATION</scope>
    <source>
        <strain evidence="6">Glennie</strain>
    </source>
</reference>
<protein>
    <submittedName>
        <fullName evidence="6">Adenylate kinase 9</fullName>
    </submittedName>
</protein>
<evidence type="ECO:0000313" key="7">
    <source>
        <dbReference type="Proteomes" id="UP000002279"/>
    </source>
</evidence>
<accession>A0A6I8N3X1</accession>
<dbReference type="GO" id="GO:0004550">
    <property type="term" value="F:nucleoside diphosphate kinase activity"/>
    <property type="evidence" value="ECO:0000318"/>
    <property type="project" value="GO_Central"/>
</dbReference>
<evidence type="ECO:0000256" key="3">
    <source>
        <dbReference type="ARBA" id="ARBA00022777"/>
    </source>
</evidence>
<feature type="compositionally biased region" description="Acidic residues" evidence="4">
    <location>
        <begin position="825"/>
        <end position="841"/>
    </location>
</feature>
<dbReference type="InterPro" id="IPR000850">
    <property type="entry name" value="Adenylat/UMP-CMP_kin"/>
</dbReference>
<keyword evidence="1" id="KW-0808">Transferase</keyword>
<keyword evidence="7" id="KW-1185">Reference proteome</keyword>
<dbReference type="GO" id="GO:0005737">
    <property type="term" value="C:cytoplasm"/>
    <property type="evidence" value="ECO:0000318"/>
    <property type="project" value="GO_Central"/>
</dbReference>
<proteinExistence type="predicted"/>
<dbReference type="InterPro" id="IPR003593">
    <property type="entry name" value="AAA+_ATPase"/>
</dbReference>
<dbReference type="Bgee" id="ENSOANG00000000929">
    <property type="expression patterns" value="Expressed in testis and 5 other cell types or tissues"/>
</dbReference>
<feature type="domain" description="AAA+ ATPase" evidence="5">
    <location>
        <begin position="1313"/>
        <end position="1434"/>
    </location>
</feature>
<evidence type="ECO:0000259" key="5">
    <source>
        <dbReference type="SMART" id="SM00382"/>
    </source>
</evidence>
<dbReference type="Pfam" id="PF00406">
    <property type="entry name" value="ADK"/>
    <property type="match status" value="2"/>
</dbReference>
<dbReference type="GO" id="GO:0005829">
    <property type="term" value="C:cytosol"/>
    <property type="evidence" value="ECO:0007669"/>
    <property type="project" value="Ensembl"/>
</dbReference>
<feature type="domain" description="AAA+ ATPase" evidence="5">
    <location>
        <begin position="27"/>
        <end position="297"/>
    </location>
</feature>
<keyword evidence="3" id="KW-0418">Kinase</keyword>
<feature type="region of interest" description="Disordered" evidence="4">
    <location>
        <begin position="179"/>
        <end position="204"/>
    </location>
</feature>
<organism evidence="6 7">
    <name type="scientific">Ornithorhynchus anatinus</name>
    <name type="common">Duckbill platypus</name>
    <dbReference type="NCBI Taxonomy" id="9258"/>
    <lineage>
        <taxon>Eukaryota</taxon>
        <taxon>Metazoa</taxon>
        <taxon>Chordata</taxon>
        <taxon>Craniata</taxon>
        <taxon>Vertebrata</taxon>
        <taxon>Euteleostomi</taxon>
        <taxon>Mammalia</taxon>
        <taxon>Monotremata</taxon>
        <taxon>Ornithorhynchidae</taxon>
        <taxon>Ornithorhynchus</taxon>
    </lineage>
</organism>
<feature type="region of interest" description="Disordered" evidence="4">
    <location>
        <begin position="412"/>
        <end position="470"/>
    </location>
</feature>
<dbReference type="PANTHER" id="PTHR23359">
    <property type="entry name" value="NUCLEOTIDE KINASE"/>
    <property type="match status" value="1"/>
</dbReference>
<dbReference type="SMART" id="SM00382">
    <property type="entry name" value="AAA"/>
    <property type="match status" value="3"/>
</dbReference>
<feature type="region of interest" description="Disordered" evidence="4">
    <location>
        <begin position="653"/>
        <end position="710"/>
    </location>
</feature>
<dbReference type="InParanoid" id="A0A6I8N3X1"/>
<feature type="domain" description="AAA+ ATPase" evidence="5">
    <location>
        <begin position="380"/>
        <end position="728"/>
    </location>
</feature>
<dbReference type="GO" id="GO:0005634">
    <property type="term" value="C:nucleus"/>
    <property type="evidence" value="ECO:0000318"/>
    <property type="project" value="GO_Central"/>
</dbReference>
<dbReference type="GO" id="GO:0005654">
    <property type="term" value="C:nucleoplasm"/>
    <property type="evidence" value="ECO:0007669"/>
    <property type="project" value="Ensembl"/>
</dbReference>
<feature type="compositionally biased region" description="Basic and acidic residues" evidence="4">
    <location>
        <begin position="653"/>
        <end position="666"/>
    </location>
</feature>
<sequence length="1814" mass="205991">MASREETHPFVDIFGEDEAEEAFLLSKPVCVVIFGKPGIGKTTLAQKISQAWKCECIEGERDPHDRYRRDLQDLLLKGHDIPEELVAKMLLEKLNSPEVAHLGYVLGAFPILSEECMTIPEQVEIIKNLKLKPDIIINIKCSDYDLGQRLSGQRQHVITGEVYQRDRWDPVFIEKKRRKKKESAREAGEEETEEEEEEEEAAADAQTIADLLPQLVRRPEDFSENIEANVKLYRETMLHHVEEVMADHNSQFLFELDGNKPVEELFVSVISQLRSLGLRSGAPVTRLQGSAEEELSEGLENDELFRTLSAYKLVAPRYRWCRSRWGRACPVALKEGNIRTGLPEFAVSFLGKMYLLSSEEALGRFSRNPRPYLLPPMPLPPCKVLVWGPRSAGKTSLCNLIASRYRAKVSAAGGSSGRGDLSMFRRPDETNSGAKDCGVRPMTAAYQREAAQSGRARSLTARDARSEREGGRAFRPHLTAHGIRGTGLRSPGKQGSGRGASNSESEVTAEHPRVRLLVEAALAFAGNSPVVLSADSYAEVLQEAIAELTEENKNRFPGAPELGGWVLDNCPLSRDQWAALSDRGLLPDVIACLQDSENQGKFLLNRLYLESKDEIDSRVLQRLTDEQLRKKQEDEATRKEVQEMLRLQEEKQKTLEAIEEKPEGRYGSKRLGATGRLPREGPGPPDGAGAGSNAGSAACQPAPRGTPRIERNIRTVTGTFRFFDPLSEITLPEYAEDGYPEVPEMEPIKEKIAAFTNEWQQLEAVVTESPWIQMLNLEIAGRTPEELLQPVIDAMEKPLKYGGWEIGVEDLDEETDDLLAETDAEEEVEEEEQEEGEEDDEEKLKEKKRHMGDSKHFCPVSLKENFILHPGLPDCGAKYREKTYYFSNPEAREKFLDDPEEYVAHDEPLKCPPLRVCLLGPHGAGKTVCGRWLAEKLGIFHIQFEEYLQEKIMAKTEKRVGPEFDEEAEEDLAAAQELEDIAARANFKIDDKTENKQVTLLARQLILTDEEEVIKANLTDSEPLPPEVLDLIVSEWWLVEPIRSTGFVLDGFPRTAEEAQFLAEHGLCPDAAVVLQVEEGDVSARLLPSALQKWKDKQMKKLDRAQKIKNLKAKIRVWEDEEVSEEEPEEEEEVNVEAVLEEEFPKEEEDASEEEEEQEAEAIDRLKNEIGEKFDVDANNLLGVQEELEKLLIPLITISGGRKLHIVRYLLHSKLKHLAENRESMFEKCYPISLQLAEKMLSLAYKFPSSYGQWDPVKLCEGDAIKPFENPKNPSHPIIHRQYIYFLSGKENKEKFMRNPIKYIRQPKPKPAVPIRIAIVGPPKSGKTTVAKQFASAYGLMRLSVGGAVRLMLSSQPENELALMLNWHLRKGLTVPDELAVQCLEEALMENVCRTAGIVIDGYPVTKQQVEILESRSIIPIKIFELQVPTKEIFRRSLLEKKGAVSPPLPLHDSAQILSVRNSGYRKAIAAVRTYYREERRNWCVIDAFRSKWWIWNEVLRHVQAITKHIQLYLERVWKAACIDKLCIAPHELLPRLGEFAQYCPVTLAEKDELSDCSVSPSLRWAAEYRGQYYKMASEEDLEKFLKTPESYVSPLAPRPLPPPDLLPKRLTAAEVKARFPRNAEMRGYCPVTYLDGKQRYEALELGSVEYAAEYRNRIYVCENEEKLRRFLRLPKRYWDQKLPRKLPPIKEPFLLTGLPLTGYLEQGLASSLIKAMNEVGCLKPKLPFRSAKKSALLFVAFHLKAYNPKGSEYSRTKYAKKLRRLVECCQLITYLGAKMTRRYKEPQYRAVDFDRKLQAFFSLRDVDPISGPF</sequence>
<dbReference type="GO" id="GO:0005524">
    <property type="term" value="F:ATP binding"/>
    <property type="evidence" value="ECO:0007669"/>
    <property type="project" value="InterPro"/>
</dbReference>
<evidence type="ECO:0000256" key="4">
    <source>
        <dbReference type="SAM" id="MobiDB-lite"/>
    </source>
</evidence>
<feature type="compositionally biased region" description="Acidic residues" evidence="4">
    <location>
        <begin position="188"/>
        <end position="202"/>
    </location>
</feature>
<name>A0A6I8N3X1_ORNAN</name>
<feature type="compositionally biased region" description="Basic and acidic residues" evidence="4">
    <location>
        <begin position="460"/>
        <end position="470"/>
    </location>
</feature>
<dbReference type="GO" id="GO:0031965">
    <property type="term" value="C:nuclear membrane"/>
    <property type="evidence" value="ECO:0007669"/>
    <property type="project" value="Ensembl"/>
</dbReference>
<dbReference type="GO" id="GO:0006225">
    <property type="term" value="P:UDP biosynthetic process"/>
    <property type="evidence" value="ECO:0000318"/>
    <property type="project" value="GO_Central"/>
</dbReference>
<evidence type="ECO:0000256" key="1">
    <source>
        <dbReference type="ARBA" id="ARBA00022679"/>
    </source>
</evidence>
<gene>
    <name evidence="6" type="primary">AK9</name>
</gene>
<keyword evidence="2" id="KW-0547">Nucleotide-binding</keyword>
<dbReference type="GO" id="GO:0015630">
    <property type="term" value="C:microtubule cytoskeleton"/>
    <property type="evidence" value="ECO:0007669"/>
    <property type="project" value="Ensembl"/>
</dbReference>
<feature type="region of interest" description="Disordered" evidence="4">
    <location>
        <begin position="825"/>
        <end position="849"/>
    </location>
</feature>
<dbReference type="Gene3D" id="3.40.50.300">
    <property type="entry name" value="P-loop containing nucleotide triphosphate hydrolases"/>
    <property type="match status" value="4"/>
</dbReference>
<dbReference type="GeneTree" id="ENSGT00740000115564"/>
<dbReference type="InterPro" id="IPR027417">
    <property type="entry name" value="P-loop_NTPase"/>
</dbReference>
<evidence type="ECO:0000256" key="2">
    <source>
        <dbReference type="ARBA" id="ARBA00022741"/>
    </source>
</evidence>
<reference evidence="6" key="2">
    <citation type="submission" date="2025-09" db="UniProtKB">
        <authorList>
            <consortium name="Ensembl"/>
        </authorList>
    </citation>
    <scope>IDENTIFICATION</scope>
    <source>
        <strain evidence="6">Glennie</strain>
    </source>
</reference>
<dbReference type="Proteomes" id="UP000002279">
    <property type="component" value="Unplaced"/>
</dbReference>
<dbReference type="GO" id="GO:0033862">
    <property type="term" value="F:UMP kinase activity"/>
    <property type="evidence" value="ECO:0000318"/>
    <property type="project" value="GO_Central"/>
</dbReference>
<dbReference type="SUPFAM" id="SSF52540">
    <property type="entry name" value="P-loop containing nucleoside triphosphate hydrolases"/>
    <property type="match status" value="4"/>
</dbReference>
<evidence type="ECO:0000313" key="6">
    <source>
        <dbReference type="Ensembl" id="ENSOANP00000035587.1"/>
    </source>
</evidence>
<dbReference type="Ensembl" id="ENSOANT00000050621.1">
    <property type="protein sequence ID" value="ENSOANP00000035587.1"/>
    <property type="gene ID" value="ENSOANG00000000929.4"/>
</dbReference>
<feature type="region of interest" description="Disordered" evidence="4">
    <location>
        <begin position="482"/>
        <end position="509"/>
    </location>
</feature>
<dbReference type="GO" id="GO:0046705">
    <property type="term" value="P:CDP biosynthetic process"/>
    <property type="evidence" value="ECO:0000318"/>
    <property type="project" value="GO_Central"/>
</dbReference>
<feature type="region of interest" description="Disordered" evidence="4">
    <location>
        <begin position="1142"/>
        <end position="1161"/>
    </location>
</feature>
<dbReference type="FunCoup" id="A0A6I8N3X1">
    <property type="interactions" value="1739"/>
</dbReference>